<dbReference type="Proteomes" id="UP000231542">
    <property type="component" value="Unassembled WGS sequence"/>
</dbReference>
<comment type="function">
    <text evidence="4">Binds to the 23S rRNA.</text>
</comment>
<dbReference type="PANTHER" id="PTHR12934">
    <property type="entry name" value="50S RIBOSOMAL PROTEIN L15"/>
    <property type="match status" value="1"/>
</dbReference>
<dbReference type="InterPro" id="IPR030878">
    <property type="entry name" value="Ribosomal_uL15"/>
</dbReference>
<dbReference type="EMBL" id="PEXU01000049">
    <property type="protein sequence ID" value="PIS42257.1"/>
    <property type="molecule type" value="Genomic_DNA"/>
</dbReference>
<sequence>MALSLSQLKSHPSSQKRKKRVGRGNSSKGGTYGGRGQKGQKSRSGGRRKAGHRGKKSPAFISQIPKARGFKSISPKMNIVNIGQLNNYFSDGETINLKKLLNSELVANNGNELKVLGGGELKKKFIVTAHRFSKSAEDAIKKAGGAVNIIKKAPDRENKKKLDNKK</sequence>
<dbReference type="PROSITE" id="PS00475">
    <property type="entry name" value="RIBOSOMAL_L15"/>
    <property type="match status" value="1"/>
</dbReference>
<keyword evidence="3 4" id="KW-0687">Ribonucleoprotein</keyword>
<feature type="compositionally biased region" description="Polar residues" evidence="6">
    <location>
        <begin position="1"/>
        <end position="13"/>
    </location>
</feature>
<dbReference type="Gene3D" id="3.100.10.10">
    <property type="match status" value="1"/>
</dbReference>
<feature type="domain" description="Large ribosomal subunit protein uL15/eL18" evidence="7">
    <location>
        <begin position="79"/>
        <end position="147"/>
    </location>
</feature>
<dbReference type="InterPro" id="IPR021131">
    <property type="entry name" value="Ribosomal_uL15/eL18"/>
</dbReference>
<evidence type="ECO:0000256" key="5">
    <source>
        <dbReference type="RuleBase" id="RU003888"/>
    </source>
</evidence>
<evidence type="ECO:0000256" key="1">
    <source>
        <dbReference type="ARBA" id="ARBA00007320"/>
    </source>
</evidence>
<keyword evidence="2 4" id="KW-0689">Ribosomal protein</keyword>
<dbReference type="AlphaFoldDB" id="A0A2H0YUT5"/>
<name>A0A2H0YUT5_9BACT</name>
<dbReference type="GO" id="GO:0006412">
    <property type="term" value="P:translation"/>
    <property type="evidence" value="ECO:0007669"/>
    <property type="project" value="UniProtKB-UniRule"/>
</dbReference>
<dbReference type="InterPro" id="IPR036227">
    <property type="entry name" value="Ribosomal_uL15/eL18_sf"/>
</dbReference>
<feature type="region of interest" description="Disordered" evidence="6">
    <location>
        <begin position="1"/>
        <end position="67"/>
    </location>
</feature>
<evidence type="ECO:0000256" key="2">
    <source>
        <dbReference type="ARBA" id="ARBA00022980"/>
    </source>
</evidence>
<evidence type="ECO:0000259" key="7">
    <source>
        <dbReference type="Pfam" id="PF00828"/>
    </source>
</evidence>
<comment type="similarity">
    <text evidence="1 4 5">Belongs to the universal ribosomal protein uL15 family.</text>
</comment>
<protein>
    <recommendedName>
        <fullName evidence="4">Large ribosomal subunit protein uL15</fullName>
    </recommendedName>
</protein>
<dbReference type="HAMAP" id="MF_01341">
    <property type="entry name" value="Ribosomal_uL15"/>
    <property type="match status" value="1"/>
</dbReference>
<organism evidence="8 9">
    <name type="scientific">Candidatus Kerfeldbacteria bacterium CG08_land_8_20_14_0_20_40_16</name>
    <dbReference type="NCBI Taxonomy" id="2014244"/>
    <lineage>
        <taxon>Bacteria</taxon>
        <taxon>Candidatus Kerfeldiibacteriota</taxon>
    </lineage>
</organism>
<dbReference type="GO" id="GO:0019843">
    <property type="term" value="F:rRNA binding"/>
    <property type="evidence" value="ECO:0007669"/>
    <property type="project" value="UniProtKB-UniRule"/>
</dbReference>
<evidence type="ECO:0000256" key="3">
    <source>
        <dbReference type="ARBA" id="ARBA00023274"/>
    </source>
</evidence>
<dbReference type="PANTHER" id="PTHR12934:SF11">
    <property type="entry name" value="LARGE RIBOSOMAL SUBUNIT PROTEIN UL15M"/>
    <property type="match status" value="1"/>
</dbReference>
<evidence type="ECO:0000256" key="6">
    <source>
        <dbReference type="SAM" id="MobiDB-lite"/>
    </source>
</evidence>
<dbReference type="InterPro" id="IPR001196">
    <property type="entry name" value="Ribosomal_uL15_CS"/>
</dbReference>
<dbReference type="GO" id="GO:0022625">
    <property type="term" value="C:cytosolic large ribosomal subunit"/>
    <property type="evidence" value="ECO:0007669"/>
    <property type="project" value="TreeGrafter"/>
</dbReference>
<accession>A0A2H0YUT5</accession>
<reference evidence="8 9" key="1">
    <citation type="submission" date="2017-09" db="EMBL/GenBank/DDBJ databases">
        <title>Depth-based differentiation of microbial function through sediment-hosted aquifers and enrichment of novel symbionts in the deep terrestrial subsurface.</title>
        <authorList>
            <person name="Probst A.J."/>
            <person name="Ladd B."/>
            <person name="Jarett J.K."/>
            <person name="Geller-Mcgrath D.E."/>
            <person name="Sieber C.M."/>
            <person name="Emerson J.B."/>
            <person name="Anantharaman K."/>
            <person name="Thomas B.C."/>
            <person name="Malmstrom R."/>
            <person name="Stieglmeier M."/>
            <person name="Klingl A."/>
            <person name="Woyke T."/>
            <person name="Ryan C.M."/>
            <person name="Banfield J.F."/>
        </authorList>
    </citation>
    <scope>NUCLEOTIDE SEQUENCE [LARGE SCALE GENOMIC DNA]</scope>
    <source>
        <strain evidence="8">CG08_land_8_20_14_0_20_40_16</strain>
    </source>
</reference>
<evidence type="ECO:0000256" key="4">
    <source>
        <dbReference type="HAMAP-Rule" id="MF_01341"/>
    </source>
</evidence>
<comment type="caution">
    <text evidence="8">The sequence shown here is derived from an EMBL/GenBank/DDBJ whole genome shotgun (WGS) entry which is preliminary data.</text>
</comment>
<gene>
    <name evidence="4" type="primary">rplO</name>
    <name evidence="8" type="ORF">COT24_04305</name>
</gene>
<dbReference type="NCBIfam" id="TIGR01071">
    <property type="entry name" value="rplO_bact"/>
    <property type="match status" value="1"/>
</dbReference>
<evidence type="ECO:0000313" key="8">
    <source>
        <dbReference type="EMBL" id="PIS42257.1"/>
    </source>
</evidence>
<feature type="compositionally biased region" description="Basic residues" evidence="6">
    <location>
        <begin position="38"/>
        <end position="56"/>
    </location>
</feature>
<proteinExistence type="inferred from homology"/>
<dbReference type="SUPFAM" id="SSF52080">
    <property type="entry name" value="Ribosomal proteins L15p and L18e"/>
    <property type="match status" value="1"/>
</dbReference>
<dbReference type="InterPro" id="IPR005749">
    <property type="entry name" value="Ribosomal_uL15_bac-type"/>
</dbReference>
<keyword evidence="4" id="KW-0694">RNA-binding</keyword>
<keyword evidence="4" id="KW-0699">rRNA-binding</keyword>
<evidence type="ECO:0000313" key="9">
    <source>
        <dbReference type="Proteomes" id="UP000231542"/>
    </source>
</evidence>
<comment type="subunit">
    <text evidence="4">Part of the 50S ribosomal subunit.</text>
</comment>
<dbReference type="Pfam" id="PF00828">
    <property type="entry name" value="Ribosomal_L27A"/>
    <property type="match status" value="1"/>
</dbReference>
<dbReference type="GO" id="GO:0003735">
    <property type="term" value="F:structural constituent of ribosome"/>
    <property type="evidence" value="ECO:0007669"/>
    <property type="project" value="InterPro"/>
</dbReference>